<dbReference type="PRINTS" id="PR00413">
    <property type="entry name" value="HADHALOGNASE"/>
</dbReference>
<dbReference type="InterPro" id="IPR023198">
    <property type="entry name" value="PGP-like_dom2"/>
</dbReference>
<dbReference type="SUPFAM" id="SSF56784">
    <property type="entry name" value="HAD-like"/>
    <property type="match status" value="1"/>
</dbReference>
<dbReference type="NCBIfam" id="TIGR01509">
    <property type="entry name" value="HAD-SF-IA-v3"/>
    <property type="match status" value="1"/>
</dbReference>
<organism evidence="1 2">
    <name type="scientific">Paenibacillus eucommiae</name>
    <dbReference type="NCBI Taxonomy" id="1355755"/>
    <lineage>
        <taxon>Bacteria</taxon>
        <taxon>Bacillati</taxon>
        <taxon>Bacillota</taxon>
        <taxon>Bacilli</taxon>
        <taxon>Bacillales</taxon>
        <taxon>Paenibacillaceae</taxon>
        <taxon>Paenibacillus</taxon>
    </lineage>
</organism>
<dbReference type="InterPro" id="IPR036412">
    <property type="entry name" value="HAD-like_sf"/>
</dbReference>
<keyword evidence="1" id="KW-0378">Hydrolase</keyword>
<evidence type="ECO:0000313" key="1">
    <source>
        <dbReference type="EMBL" id="MBP1994070.1"/>
    </source>
</evidence>
<protein>
    <submittedName>
        <fullName evidence="1">Hydrolase of the HAD superfamily</fullName>
    </submittedName>
</protein>
<dbReference type="RefSeq" id="WP_209975930.1">
    <property type="nucleotide sequence ID" value="NZ_JAGGLB010000023.1"/>
</dbReference>
<keyword evidence="2" id="KW-1185">Reference proteome</keyword>
<dbReference type="EMBL" id="JAGGLB010000023">
    <property type="protein sequence ID" value="MBP1994070.1"/>
    <property type="molecule type" value="Genomic_DNA"/>
</dbReference>
<dbReference type="Gene3D" id="3.40.50.1000">
    <property type="entry name" value="HAD superfamily/HAD-like"/>
    <property type="match status" value="1"/>
</dbReference>
<dbReference type="InterPro" id="IPR023214">
    <property type="entry name" value="HAD_sf"/>
</dbReference>
<dbReference type="SFLD" id="SFLDS00003">
    <property type="entry name" value="Haloacid_Dehalogenase"/>
    <property type="match status" value="1"/>
</dbReference>
<gene>
    <name evidence="1" type="ORF">J2Z66_005696</name>
</gene>
<dbReference type="Pfam" id="PF13419">
    <property type="entry name" value="HAD_2"/>
    <property type="match status" value="1"/>
</dbReference>
<dbReference type="InterPro" id="IPR006439">
    <property type="entry name" value="HAD-SF_hydro_IA"/>
</dbReference>
<dbReference type="SFLD" id="SFLDG01129">
    <property type="entry name" value="C1.5:_HAD__Beta-PGM__Phosphata"/>
    <property type="match status" value="1"/>
</dbReference>
<dbReference type="Proteomes" id="UP001519287">
    <property type="component" value="Unassembled WGS sequence"/>
</dbReference>
<accession>A0ABS4J2L2</accession>
<comment type="caution">
    <text evidence="1">The sequence shown here is derived from an EMBL/GenBank/DDBJ whole genome shotgun (WGS) entry which is preliminary data.</text>
</comment>
<dbReference type="GO" id="GO:0016787">
    <property type="term" value="F:hydrolase activity"/>
    <property type="evidence" value="ECO:0007669"/>
    <property type="project" value="UniProtKB-KW"/>
</dbReference>
<name>A0ABS4J2L2_9BACL</name>
<dbReference type="PANTHER" id="PTHR18901">
    <property type="entry name" value="2-DEOXYGLUCOSE-6-PHOSPHATE PHOSPHATASE 2"/>
    <property type="match status" value="1"/>
</dbReference>
<dbReference type="CDD" id="cd16423">
    <property type="entry name" value="HAD_BPGM-like"/>
    <property type="match status" value="1"/>
</dbReference>
<dbReference type="Gene3D" id="1.10.150.240">
    <property type="entry name" value="Putative phosphatase, domain 2"/>
    <property type="match status" value="1"/>
</dbReference>
<sequence>MIKAVVFDFDGLIIDTETTWFDSYYEVLSSYNIEFPLDVFSRCIGTHGSELQLHLEALTGNAETTRVIETSVLELHKTKMLSVEAREGVRDYLEAARRLGLRIGLASSSNRLWIDNFLAVLGLNEYFEVIKSSDDVAHVKPDPELYVQAVEALGIEPFEALAFEDSVNGSKAAKAAGLYCVIVPNPVTEKLAFENYDMRIQSMGDLPLEALIQQLNVDGPKNYEQETTA</sequence>
<proteinExistence type="predicted"/>
<reference evidence="1 2" key="1">
    <citation type="submission" date="2021-03" db="EMBL/GenBank/DDBJ databases">
        <title>Genomic Encyclopedia of Type Strains, Phase IV (KMG-IV): sequencing the most valuable type-strain genomes for metagenomic binning, comparative biology and taxonomic classification.</title>
        <authorList>
            <person name="Goeker M."/>
        </authorList>
    </citation>
    <scope>NUCLEOTIDE SEQUENCE [LARGE SCALE GENOMIC DNA]</scope>
    <source>
        <strain evidence="1 2">DSM 26048</strain>
    </source>
</reference>
<dbReference type="InterPro" id="IPR041492">
    <property type="entry name" value="HAD_2"/>
</dbReference>
<dbReference type="PANTHER" id="PTHR18901:SF38">
    <property type="entry name" value="PSEUDOURIDINE-5'-PHOSPHATASE"/>
    <property type="match status" value="1"/>
</dbReference>
<evidence type="ECO:0000313" key="2">
    <source>
        <dbReference type="Proteomes" id="UP001519287"/>
    </source>
</evidence>